<organism evidence="2 3">
    <name type="scientific">Mycobacterium heidelbergense</name>
    <dbReference type="NCBI Taxonomy" id="53376"/>
    <lineage>
        <taxon>Bacteria</taxon>
        <taxon>Bacillati</taxon>
        <taxon>Actinomycetota</taxon>
        <taxon>Actinomycetes</taxon>
        <taxon>Mycobacteriales</taxon>
        <taxon>Mycobacteriaceae</taxon>
        <taxon>Mycobacterium</taxon>
        <taxon>Mycobacterium simiae complex</taxon>
    </lineage>
</organism>
<dbReference type="AlphaFoldDB" id="A0A1X0DBU0"/>
<dbReference type="SUPFAM" id="SSF140459">
    <property type="entry name" value="PE/PPE dimer-like"/>
    <property type="match status" value="1"/>
</dbReference>
<evidence type="ECO:0000313" key="3">
    <source>
        <dbReference type="Proteomes" id="UP000192566"/>
    </source>
</evidence>
<gene>
    <name evidence="2" type="ORF">BST25_20530</name>
</gene>
<dbReference type="InterPro" id="IPR000084">
    <property type="entry name" value="PE-PGRS_N"/>
</dbReference>
<reference evidence="2 3" key="1">
    <citation type="submission" date="2017-02" db="EMBL/GenBank/DDBJ databases">
        <title>The new phylogeny of genus Mycobacterium.</title>
        <authorList>
            <person name="Tortoli E."/>
            <person name="Trovato A."/>
            <person name="Cirillo D.M."/>
        </authorList>
    </citation>
    <scope>NUCLEOTIDE SEQUENCE [LARGE SCALE GENOMIC DNA]</scope>
    <source>
        <strain evidence="2 3">DSM 44471</strain>
    </source>
</reference>
<proteinExistence type="predicted"/>
<sequence>MTAAPEFLARAATDLSNIGSELIAANAAATASTTAMVPAAGDEISAAITSVVCRPRAGLSGAECAGVGVSRPVRAGVKRRGRLVRGR</sequence>
<accession>A0A1X0DBU0</accession>
<protein>
    <recommendedName>
        <fullName evidence="1">PE domain-containing protein</fullName>
    </recommendedName>
</protein>
<dbReference type="InterPro" id="IPR038332">
    <property type="entry name" value="PPE_sf"/>
</dbReference>
<evidence type="ECO:0000313" key="2">
    <source>
        <dbReference type="EMBL" id="ORA69876.1"/>
    </source>
</evidence>
<name>A0A1X0DBU0_MYCHE</name>
<dbReference type="EMBL" id="MVHR01000042">
    <property type="protein sequence ID" value="ORA69876.1"/>
    <property type="molecule type" value="Genomic_DNA"/>
</dbReference>
<dbReference type="Proteomes" id="UP000192566">
    <property type="component" value="Unassembled WGS sequence"/>
</dbReference>
<comment type="caution">
    <text evidence="2">The sequence shown here is derived from an EMBL/GenBank/DDBJ whole genome shotgun (WGS) entry which is preliminary data.</text>
</comment>
<dbReference type="Gene3D" id="1.10.287.850">
    <property type="entry name" value="HP0062-like domain"/>
    <property type="match status" value="1"/>
</dbReference>
<evidence type="ECO:0000259" key="1">
    <source>
        <dbReference type="Pfam" id="PF00934"/>
    </source>
</evidence>
<feature type="domain" description="PE" evidence="1">
    <location>
        <begin position="1"/>
        <end position="51"/>
    </location>
</feature>
<dbReference type="Pfam" id="PF00934">
    <property type="entry name" value="PE"/>
    <property type="match status" value="1"/>
</dbReference>
<keyword evidence="3" id="KW-1185">Reference proteome</keyword>